<evidence type="ECO:0000256" key="4">
    <source>
        <dbReference type="ARBA" id="ARBA00022723"/>
    </source>
</evidence>
<dbReference type="Pfam" id="PF07847">
    <property type="entry name" value="PCO_ADO"/>
    <property type="match status" value="1"/>
</dbReference>
<name>A0A5N6RJX6_9ROSI</name>
<sequence length="280" mass="31301">MEAAVVERRRDRVGHVKRVGYVKKGIVKRKCTRRIKRRPAQAVPMALQELFLSCLDVFKGPGTVPPTHDVQKLRRILDNMKPEDVGLTSELQFFRPTNVLNGDSRVTYTTIYKCDNFSLCLFFLPATGVIPLHNHPGMTVFSKLLLGTMHIKSYDWVDPVDFYGTVTSSQLRLAKLKADSVFTAPCDTSVLYPTTGGNIHAFTAITPCAVLDVIGPPYSNEDGRDCSFYKEYPCTSSNGNTTVKSEEADSYGWLEEIEMPENSQMDGIEYMGPQVIEPSC</sequence>
<dbReference type="OrthoDB" id="271433at2759"/>
<keyword evidence="6" id="KW-0408">Iron</keyword>
<dbReference type="SUPFAM" id="SSF51182">
    <property type="entry name" value="RmlC-like cupins"/>
    <property type="match status" value="1"/>
</dbReference>
<gene>
    <name evidence="8" type="ORF">FH972_017700</name>
</gene>
<evidence type="ECO:0000256" key="3">
    <source>
        <dbReference type="ARBA" id="ARBA00013133"/>
    </source>
</evidence>
<dbReference type="CDD" id="cd20289">
    <property type="entry name" value="cupin_ADO"/>
    <property type="match status" value="1"/>
</dbReference>
<dbReference type="InterPro" id="IPR014710">
    <property type="entry name" value="RmlC-like_jellyroll"/>
</dbReference>
<organism evidence="8 9">
    <name type="scientific">Carpinus fangiana</name>
    <dbReference type="NCBI Taxonomy" id="176857"/>
    <lineage>
        <taxon>Eukaryota</taxon>
        <taxon>Viridiplantae</taxon>
        <taxon>Streptophyta</taxon>
        <taxon>Embryophyta</taxon>
        <taxon>Tracheophyta</taxon>
        <taxon>Spermatophyta</taxon>
        <taxon>Magnoliopsida</taxon>
        <taxon>eudicotyledons</taxon>
        <taxon>Gunneridae</taxon>
        <taxon>Pentapetalae</taxon>
        <taxon>rosids</taxon>
        <taxon>fabids</taxon>
        <taxon>Fagales</taxon>
        <taxon>Betulaceae</taxon>
        <taxon>Carpinus</taxon>
    </lineage>
</organism>
<dbReference type="EMBL" id="CM017327">
    <property type="protein sequence ID" value="KAE8099744.1"/>
    <property type="molecule type" value="Genomic_DNA"/>
</dbReference>
<dbReference type="PANTHER" id="PTHR22966:SF63">
    <property type="entry name" value="CYSTEINE DIOXYGENASE"/>
    <property type="match status" value="1"/>
</dbReference>
<dbReference type="Proteomes" id="UP000327013">
    <property type="component" value="Chromosome 7"/>
</dbReference>
<keyword evidence="4" id="KW-0479">Metal-binding</keyword>
<keyword evidence="5" id="KW-0560">Oxidoreductase</keyword>
<dbReference type="PANTHER" id="PTHR22966">
    <property type="entry name" value="2-AMINOETHANETHIOL DIOXYGENASE"/>
    <property type="match status" value="1"/>
</dbReference>
<dbReference type="GO" id="GO:0017172">
    <property type="term" value="F:cysteine dioxygenase activity"/>
    <property type="evidence" value="ECO:0007669"/>
    <property type="project" value="UniProtKB-EC"/>
</dbReference>
<dbReference type="GO" id="GO:0046872">
    <property type="term" value="F:metal ion binding"/>
    <property type="evidence" value="ECO:0007669"/>
    <property type="project" value="UniProtKB-KW"/>
</dbReference>
<evidence type="ECO:0000256" key="5">
    <source>
        <dbReference type="ARBA" id="ARBA00023002"/>
    </source>
</evidence>
<evidence type="ECO:0000256" key="1">
    <source>
        <dbReference type="ARBA" id="ARBA00001954"/>
    </source>
</evidence>
<dbReference type="AlphaFoldDB" id="A0A5N6RJX6"/>
<reference evidence="8 9" key="1">
    <citation type="submission" date="2019-06" db="EMBL/GenBank/DDBJ databases">
        <title>A chromosomal-level reference genome of Carpinus fangiana (Coryloideae, Betulaceae).</title>
        <authorList>
            <person name="Yang X."/>
            <person name="Wang Z."/>
            <person name="Zhang L."/>
            <person name="Hao G."/>
            <person name="Liu J."/>
            <person name="Yang Y."/>
        </authorList>
    </citation>
    <scope>NUCLEOTIDE SEQUENCE [LARGE SCALE GENOMIC DNA]</scope>
    <source>
        <strain evidence="8">Cfa_2016G</strain>
        <tissue evidence="8">Leaf</tissue>
    </source>
</reference>
<keyword evidence="9" id="KW-1185">Reference proteome</keyword>
<dbReference type="InterPro" id="IPR012864">
    <property type="entry name" value="PCO/ADO"/>
</dbReference>
<proteinExistence type="inferred from homology"/>
<comment type="catalytic activity">
    <reaction evidence="7">
        <text>L-cysteine + O2 = 3-sulfino-L-alanine + H(+)</text>
        <dbReference type="Rhea" id="RHEA:20441"/>
        <dbReference type="ChEBI" id="CHEBI:15378"/>
        <dbReference type="ChEBI" id="CHEBI:15379"/>
        <dbReference type="ChEBI" id="CHEBI:35235"/>
        <dbReference type="ChEBI" id="CHEBI:61085"/>
        <dbReference type="EC" id="1.13.11.20"/>
    </reaction>
    <physiologicalReaction direction="left-to-right" evidence="7">
        <dbReference type="Rhea" id="RHEA:20442"/>
    </physiologicalReaction>
</comment>
<dbReference type="GO" id="GO:0070483">
    <property type="term" value="P:detection of hypoxia"/>
    <property type="evidence" value="ECO:0007669"/>
    <property type="project" value="UniProtKB-ARBA"/>
</dbReference>
<dbReference type="Gene3D" id="2.60.120.10">
    <property type="entry name" value="Jelly Rolls"/>
    <property type="match status" value="1"/>
</dbReference>
<accession>A0A5N6RJX6</accession>
<evidence type="ECO:0000256" key="2">
    <source>
        <dbReference type="ARBA" id="ARBA00006622"/>
    </source>
</evidence>
<evidence type="ECO:0000313" key="8">
    <source>
        <dbReference type="EMBL" id="KAE8099744.1"/>
    </source>
</evidence>
<dbReference type="EC" id="1.13.11.20" evidence="3"/>
<comment type="cofactor">
    <cofactor evidence="1">
        <name>Fe(2+)</name>
        <dbReference type="ChEBI" id="CHEBI:29033"/>
    </cofactor>
</comment>
<comment type="similarity">
    <text evidence="2">Belongs to the cysteine dioxygenase family.</text>
</comment>
<evidence type="ECO:0000256" key="6">
    <source>
        <dbReference type="ARBA" id="ARBA00023004"/>
    </source>
</evidence>
<evidence type="ECO:0000313" key="9">
    <source>
        <dbReference type="Proteomes" id="UP000327013"/>
    </source>
</evidence>
<protein>
    <recommendedName>
        <fullName evidence="3">cysteine dioxygenase</fullName>
        <ecNumber evidence="3">1.13.11.20</ecNumber>
    </recommendedName>
</protein>
<evidence type="ECO:0000256" key="7">
    <source>
        <dbReference type="ARBA" id="ARBA00024284"/>
    </source>
</evidence>
<dbReference type="InterPro" id="IPR011051">
    <property type="entry name" value="RmlC_Cupin_sf"/>
</dbReference>